<comment type="caution">
    <text evidence="1">The sequence shown here is derived from an EMBL/GenBank/DDBJ whole genome shotgun (WGS) entry which is preliminary data.</text>
</comment>
<gene>
    <name evidence="1" type="ORF">COY16_04435</name>
</gene>
<evidence type="ECO:0000313" key="2">
    <source>
        <dbReference type="Proteomes" id="UP000228503"/>
    </source>
</evidence>
<sequence length="134" mass="15897">MDSSKKIDAVDKIKHFQERILANKPEIGEMVYDVQMMNFKIRPISGDITELDYGNYDFIEALWSLGKLDEFFRVEFESIESNEKDAFFRMINDLRVNFQNQLKQANIQAIDFQDKSMMQLFEIEIIKENNLQVN</sequence>
<evidence type="ECO:0000313" key="1">
    <source>
        <dbReference type="EMBL" id="PIZ62418.1"/>
    </source>
</evidence>
<dbReference type="EMBL" id="PFOB01000056">
    <property type="protein sequence ID" value="PIZ62418.1"/>
    <property type="molecule type" value="Genomic_DNA"/>
</dbReference>
<dbReference type="Proteomes" id="UP000228503">
    <property type="component" value="Unassembled WGS sequence"/>
</dbReference>
<proteinExistence type="predicted"/>
<protein>
    <submittedName>
        <fullName evidence="1">Uncharacterized protein</fullName>
    </submittedName>
</protein>
<accession>A0A2M7TX68</accession>
<name>A0A2M7TX68_9BACT</name>
<dbReference type="AlphaFoldDB" id="A0A2M7TX68"/>
<reference evidence="2" key="1">
    <citation type="submission" date="2017-09" db="EMBL/GenBank/DDBJ databases">
        <title>Depth-based differentiation of microbial function through sediment-hosted aquifers and enrichment of novel symbionts in the deep terrestrial subsurface.</title>
        <authorList>
            <person name="Probst A.J."/>
            <person name="Ladd B."/>
            <person name="Jarett J.K."/>
            <person name="Geller-Mcgrath D.E."/>
            <person name="Sieber C.M.K."/>
            <person name="Emerson J.B."/>
            <person name="Anantharaman K."/>
            <person name="Thomas B.C."/>
            <person name="Malmstrom R."/>
            <person name="Stieglmeier M."/>
            <person name="Klingl A."/>
            <person name="Woyke T."/>
            <person name="Ryan C.M."/>
            <person name="Banfield J.F."/>
        </authorList>
    </citation>
    <scope>NUCLEOTIDE SEQUENCE [LARGE SCALE GENOMIC DNA]</scope>
</reference>
<organism evidence="1 2">
    <name type="scientific">Candidatus Roizmanbacteria bacterium CG_4_10_14_0_2_um_filter_39_13</name>
    <dbReference type="NCBI Taxonomy" id="1974825"/>
    <lineage>
        <taxon>Bacteria</taxon>
        <taxon>Candidatus Roizmaniibacteriota</taxon>
    </lineage>
</organism>